<dbReference type="SMART" id="SM00731">
    <property type="entry name" value="SprT"/>
    <property type="match status" value="1"/>
</dbReference>
<dbReference type="Pfam" id="PF10263">
    <property type="entry name" value="SprT-like"/>
    <property type="match status" value="1"/>
</dbReference>
<evidence type="ECO:0000313" key="2">
    <source>
        <dbReference type="EMBL" id="APS42678.1"/>
    </source>
</evidence>
<name>A0A1L6RDW2_9LACO</name>
<proteinExistence type="predicted"/>
<dbReference type="AlphaFoldDB" id="A0A1L6RDW2"/>
<evidence type="ECO:0000259" key="1">
    <source>
        <dbReference type="SMART" id="SM00731"/>
    </source>
</evidence>
<dbReference type="InterPro" id="IPR006640">
    <property type="entry name" value="SprT-like_domain"/>
</dbReference>
<dbReference type="EMBL" id="CP014332">
    <property type="protein sequence ID" value="APS42678.1"/>
    <property type="molecule type" value="Genomic_DNA"/>
</dbReference>
<dbReference type="Proteomes" id="UP000185473">
    <property type="component" value="Chromosome"/>
</dbReference>
<keyword evidence="3" id="KW-1185">Reference proteome</keyword>
<protein>
    <submittedName>
        <fullName evidence="2">Putative metallopeptidase (Zinc) SprT family</fullName>
    </submittedName>
</protein>
<dbReference type="KEGG" id="wjo:FOL01_1819"/>
<accession>A0A1L6RDW2</accession>
<dbReference type="OrthoDB" id="9799909at2"/>
<dbReference type="STRING" id="1631871.FOL01_1819"/>
<dbReference type="NCBIfam" id="NF003339">
    <property type="entry name" value="PRK04351.1"/>
    <property type="match status" value="1"/>
</dbReference>
<gene>
    <name evidence="2" type="ORF">FOL01_1819</name>
</gene>
<organism evidence="2 3">
    <name type="scientific">Weissella jogaejeotgali</name>
    <dbReference type="NCBI Taxonomy" id="1631871"/>
    <lineage>
        <taxon>Bacteria</taxon>
        <taxon>Bacillati</taxon>
        <taxon>Bacillota</taxon>
        <taxon>Bacilli</taxon>
        <taxon>Lactobacillales</taxon>
        <taxon>Lactobacillaceae</taxon>
        <taxon>Weissella</taxon>
    </lineage>
</organism>
<reference evidence="2 3" key="1">
    <citation type="submission" date="2016-02" db="EMBL/GenBank/DDBJ databases">
        <title>Complete Genome Sequence of Weissella jogaejeotgali FOL01.</title>
        <authorList>
            <person name="Lee J.-H."/>
            <person name="Ku H.-J."/>
        </authorList>
    </citation>
    <scope>NUCLEOTIDE SEQUENCE [LARGE SCALE GENOMIC DNA]</scope>
    <source>
        <strain evidence="2 3">FOL01</strain>
    </source>
</reference>
<evidence type="ECO:0000313" key="3">
    <source>
        <dbReference type="Proteomes" id="UP000185473"/>
    </source>
</evidence>
<dbReference type="GO" id="GO:0006950">
    <property type="term" value="P:response to stress"/>
    <property type="evidence" value="ECO:0007669"/>
    <property type="project" value="UniProtKB-ARBA"/>
</dbReference>
<feature type="domain" description="SprT-like" evidence="1">
    <location>
        <begin position="4"/>
        <end position="147"/>
    </location>
</feature>
<dbReference type="RefSeq" id="WP_075270411.1">
    <property type="nucleotide sequence ID" value="NZ_CP014332.1"/>
</dbReference>
<sequence>MTNQELQQLIEQISLEQFGQPFQHKTRFNKRLRTTGGRYLLATHDIEINPLMFSQFDLNNLTGIIKHELVHYHLHTRHLPHMHRDKEFKQLLKQVDGLRYAPRISKMQNQKKYWLYVCEKGHKIYRQRRINTARFVCGDCKTALKLVRYDYLNNNQN</sequence>